<dbReference type="AlphaFoldDB" id="A0A1B0G5M8"/>
<dbReference type="Proteomes" id="UP000092444">
    <property type="component" value="Unassembled WGS sequence"/>
</dbReference>
<protein>
    <submittedName>
        <fullName evidence="1">Uncharacterized protein</fullName>
    </submittedName>
</protein>
<proteinExistence type="predicted"/>
<sequence length="90" mass="10244">MTFDGRSQQHNKWLIADELSCKAEFQIAIPPRSIYNKHLPSSISLQIPIPPPSPSTKQQYQINGGNKLGREKSLTVSFFLFGQREEQFPV</sequence>
<name>A0A1B0G5M8_GLOMM</name>
<keyword evidence="2" id="KW-1185">Reference proteome</keyword>
<reference evidence="1" key="1">
    <citation type="submission" date="2020-05" db="UniProtKB">
        <authorList>
            <consortium name="EnsemblMetazoa"/>
        </authorList>
    </citation>
    <scope>IDENTIFICATION</scope>
    <source>
        <strain evidence="1">Yale</strain>
    </source>
</reference>
<evidence type="ECO:0000313" key="1">
    <source>
        <dbReference type="EnsemblMetazoa" id="GMOY008624-PA"/>
    </source>
</evidence>
<dbReference type="EMBL" id="CCAG010013942">
    <property type="status" value="NOT_ANNOTATED_CDS"/>
    <property type="molecule type" value="Genomic_DNA"/>
</dbReference>
<dbReference type="VEuPathDB" id="VectorBase:GMOY008624"/>
<evidence type="ECO:0000313" key="2">
    <source>
        <dbReference type="Proteomes" id="UP000092444"/>
    </source>
</evidence>
<dbReference type="EnsemblMetazoa" id="GMOY008624-RA">
    <property type="protein sequence ID" value="GMOY008624-PA"/>
    <property type="gene ID" value="GMOY008624"/>
</dbReference>
<accession>A0A1B0G5M8</accession>
<organism evidence="1 2">
    <name type="scientific">Glossina morsitans morsitans</name>
    <name type="common">Savannah tsetse fly</name>
    <dbReference type="NCBI Taxonomy" id="37546"/>
    <lineage>
        <taxon>Eukaryota</taxon>
        <taxon>Metazoa</taxon>
        <taxon>Ecdysozoa</taxon>
        <taxon>Arthropoda</taxon>
        <taxon>Hexapoda</taxon>
        <taxon>Insecta</taxon>
        <taxon>Pterygota</taxon>
        <taxon>Neoptera</taxon>
        <taxon>Endopterygota</taxon>
        <taxon>Diptera</taxon>
        <taxon>Brachycera</taxon>
        <taxon>Muscomorpha</taxon>
        <taxon>Hippoboscoidea</taxon>
        <taxon>Glossinidae</taxon>
        <taxon>Glossina</taxon>
    </lineage>
</organism>